<reference evidence="2" key="1">
    <citation type="submission" date="2005-09" db="EMBL/GenBank/DDBJ databases">
        <authorList>
            <person name="Mural R.J."/>
            <person name="Li P.W."/>
            <person name="Adams M.D."/>
            <person name="Amanatides P.G."/>
            <person name="Baden-Tillson H."/>
            <person name="Barnstead M."/>
            <person name="Chin S.H."/>
            <person name="Dew I."/>
            <person name="Evans C.A."/>
            <person name="Ferriera S."/>
            <person name="Flanigan M."/>
            <person name="Fosler C."/>
            <person name="Glodek A."/>
            <person name="Gu Z."/>
            <person name="Holt R.A."/>
            <person name="Jennings D."/>
            <person name="Kraft C.L."/>
            <person name="Lu F."/>
            <person name="Nguyen T."/>
            <person name="Nusskern D.R."/>
            <person name="Pfannkoch C.M."/>
            <person name="Sitter C."/>
            <person name="Sutton G.G."/>
            <person name="Venter J.C."/>
            <person name="Wang Z."/>
            <person name="Woodage T."/>
            <person name="Zheng X.H."/>
            <person name="Zhong F."/>
        </authorList>
    </citation>
    <scope>NUCLEOTIDE SEQUENCE [LARGE SCALE GENOMIC DNA]</scope>
    <source>
        <strain>BN</strain>
        <strain evidence="2">Sprague-Dawley</strain>
    </source>
</reference>
<dbReference type="EMBL" id="CH474055">
    <property type="protein sequence ID" value="EDL76054.1"/>
    <property type="molecule type" value="Genomic_DNA"/>
</dbReference>
<name>A6KJA3_RAT</name>
<dbReference type="Proteomes" id="UP000234681">
    <property type="component" value="Chromosome 14"/>
</dbReference>
<organism evidence="1 2">
    <name type="scientific">Rattus norvegicus</name>
    <name type="common">Rat</name>
    <dbReference type="NCBI Taxonomy" id="10116"/>
    <lineage>
        <taxon>Eukaryota</taxon>
        <taxon>Metazoa</taxon>
        <taxon>Chordata</taxon>
        <taxon>Craniata</taxon>
        <taxon>Vertebrata</taxon>
        <taxon>Euteleostomi</taxon>
        <taxon>Mammalia</taxon>
        <taxon>Eutheria</taxon>
        <taxon>Euarchontoglires</taxon>
        <taxon>Glires</taxon>
        <taxon>Rodentia</taxon>
        <taxon>Myomorpha</taxon>
        <taxon>Muroidea</taxon>
        <taxon>Muridae</taxon>
        <taxon>Murinae</taxon>
        <taxon>Rattus</taxon>
    </lineage>
</organism>
<sequence>MAVTSSVSRCSLCLGDGIKLCLPPQGGQ</sequence>
<dbReference type="AlphaFoldDB" id="A6KJA3"/>
<proteinExistence type="predicted"/>
<evidence type="ECO:0000313" key="1">
    <source>
        <dbReference type="EMBL" id="EDL76054.1"/>
    </source>
</evidence>
<gene>
    <name evidence="1" type="ORF">rCG_24468</name>
</gene>
<protein>
    <submittedName>
        <fullName evidence="1">RCG24468</fullName>
    </submittedName>
</protein>
<evidence type="ECO:0000313" key="2">
    <source>
        <dbReference type="Proteomes" id="UP000234681"/>
    </source>
</evidence>
<accession>A6KJA3</accession>